<feature type="non-terminal residue" evidence="2">
    <location>
        <position position="1"/>
    </location>
</feature>
<feature type="region of interest" description="Disordered" evidence="1">
    <location>
        <begin position="1"/>
        <end position="24"/>
    </location>
</feature>
<evidence type="ECO:0000313" key="3">
    <source>
        <dbReference type="Proteomes" id="UP001482620"/>
    </source>
</evidence>
<feature type="compositionally biased region" description="Polar residues" evidence="1">
    <location>
        <begin position="54"/>
        <end position="65"/>
    </location>
</feature>
<gene>
    <name evidence="2" type="ORF">ILYODFUR_033226</name>
</gene>
<evidence type="ECO:0000256" key="1">
    <source>
        <dbReference type="SAM" id="MobiDB-lite"/>
    </source>
</evidence>
<organism evidence="2 3">
    <name type="scientific">Ilyodon furcidens</name>
    <name type="common">goldbreast splitfin</name>
    <dbReference type="NCBI Taxonomy" id="33524"/>
    <lineage>
        <taxon>Eukaryota</taxon>
        <taxon>Metazoa</taxon>
        <taxon>Chordata</taxon>
        <taxon>Craniata</taxon>
        <taxon>Vertebrata</taxon>
        <taxon>Euteleostomi</taxon>
        <taxon>Actinopterygii</taxon>
        <taxon>Neopterygii</taxon>
        <taxon>Teleostei</taxon>
        <taxon>Neoteleostei</taxon>
        <taxon>Acanthomorphata</taxon>
        <taxon>Ovalentaria</taxon>
        <taxon>Atherinomorphae</taxon>
        <taxon>Cyprinodontiformes</taxon>
        <taxon>Goodeidae</taxon>
        <taxon>Ilyodon</taxon>
    </lineage>
</organism>
<protein>
    <submittedName>
        <fullName evidence="2">Uncharacterized protein</fullName>
    </submittedName>
</protein>
<keyword evidence="3" id="KW-1185">Reference proteome</keyword>
<sequence length="117" mass="12716">PKVLSTLNQMHQMSGSSSSSPGGNGFITKEVFGAQISSRMTPVKTLRDAADRGVSNSRSGDGQKTSHPDPFLSIRPAQMQHRGMLLCKAASKGLLRECCCFFMRHSWAICAQSDEKL</sequence>
<dbReference type="EMBL" id="JAHRIQ010075111">
    <property type="protein sequence ID" value="MEQ2245935.1"/>
    <property type="molecule type" value="Genomic_DNA"/>
</dbReference>
<feature type="compositionally biased region" description="Polar residues" evidence="1">
    <location>
        <begin position="1"/>
        <end position="13"/>
    </location>
</feature>
<name>A0ABV0ULD2_9TELE</name>
<accession>A0ABV0ULD2</accession>
<dbReference type="Proteomes" id="UP001482620">
    <property type="component" value="Unassembled WGS sequence"/>
</dbReference>
<comment type="caution">
    <text evidence="2">The sequence shown here is derived from an EMBL/GenBank/DDBJ whole genome shotgun (WGS) entry which is preliminary data.</text>
</comment>
<evidence type="ECO:0000313" key="2">
    <source>
        <dbReference type="EMBL" id="MEQ2245935.1"/>
    </source>
</evidence>
<proteinExistence type="predicted"/>
<feature type="region of interest" description="Disordered" evidence="1">
    <location>
        <begin position="42"/>
        <end position="72"/>
    </location>
</feature>
<reference evidence="2 3" key="1">
    <citation type="submission" date="2021-06" db="EMBL/GenBank/DDBJ databases">
        <authorList>
            <person name="Palmer J.M."/>
        </authorList>
    </citation>
    <scope>NUCLEOTIDE SEQUENCE [LARGE SCALE GENOMIC DNA]</scope>
    <source>
        <strain evidence="3">if_2019</strain>
        <tissue evidence="2">Muscle</tissue>
    </source>
</reference>